<dbReference type="KEGG" id="olu:OSTLU_33336"/>
<feature type="transmembrane region" description="Helical" evidence="1">
    <location>
        <begin position="156"/>
        <end position="176"/>
    </location>
</feature>
<feature type="transmembrane region" description="Helical" evidence="1">
    <location>
        <begin position="197"/>
        <end position="215"/>
    </location>
</feature>
<name>A4S260_OSTLU</name>
<keyword evidence="3" id="KW-1185">Reference proteome</keyword>
<dbReference type="Proteomes" id="UP000001568">
    <property type="component" value="Chromosome 9"/>
</dbReference>
<dbReference type="OrthoDB" id="408493at2759"/>
<keyword evidence="1" id="KW-1133">Transmembrane helix</keyword>
<sequence length="223" mass="24555">MLATPSTTPFAALRASKFERSPREMLCASLSLILASRGRAQCRLRTRVGLCRSVGHLSATELQLQLGYTYSYWGDSLVPHGSAFQTREPLFARDGKDADGELARDATPTEKKSDGRTETPLSIKVLSMVSYLFLQVAGTIFASLSRNSDDDYPYDTVVLAFTMESVKLVLSFIFLTTSRACGGVEEVTWSAKRFTSFALPALCYFVANNCMLLIIQELGPSTY</sequence>
<accession>A4S260</accession>
<dbReference type="AlphaFoldDB" id="A4S260"/>
<evidence type="ECO:0000313" key="3">
    <source>
        <dbReference type="Proteomes" id="UP000001568"/>
    </source>
</evidence>
<evidence type="ECO:0000256" key="1">
    <source>
        <dbReference type="SAM" id="Phobius"/>
    </source>
</evidence>
<dbReference type="HOGENOM" id="CLU_1241871_0_0_1"/>
<dbReference type="Gramene" id="ABO97985">
    <property type="protein sequence ID" value="ABO97985"/>
    <property type="gene ID" value="OSTLU_33336"/>
</dbReference>
<feature type="transmembrane region" description="Helical" evidence="1">
    <location>
        <begin position="121"/>
        <end position="144"/>
    </location>
</feature>
<gene>
    <name evidence="2" type="ORF">OSTLU_33336</name>
</gene>
<proteinExistence type="predicted"/>
<evidence type="ECO:0000313" key="2">
    <source>
        <dbReference type="EMBL" id="ABO97985.1"/>
    </source>
</evidence>
<dbReference type="RefSeq" id="XP_001419692.1">
    <property type="nucleotide sequence ID" value="XM_001419655.1"/>
</dbReference>
<dbReference type="EMBL" id="CP000589">
    <property type="protein sequence ID" value="ABO97985.1"/>
    <property type="molecule type" value="Genomic_DNA"/>
</dbReference>
<dbReference type="GeneID" id="5003629"/>
<protein>
    <submittedName>
        <fullName evidence="2">Uncharacterized protein</fullName>
    </submittedName>
</protein>
<keyword evidence="1" id="KW-0472">Membrane</keyword>
<keyword evidence="1" id="KW-0812">Transmembrane</keyword>
<reference evidence="2 3" key="1">
    <citation type="journal article" date="2007" name="Proc. Natl. Acad. Sci. U.S.A.">
        <title>The tiny eukaryote Ostreococcus provides genomic insights into the paradox of plankton speciation.</title>
        <authorList>
            <person name="Palenik B."/>
            <person name="Grimwood J."/>
            <person name="Aerts A."/>
            <person name="Rouze P."/>
            <person name="Salamov A."/>
            <person name="Putnam N."/>
            <person name="Dupont C."/>
            <person name="Jorgensen R."/>
            <person name="Derelle E."/>
            <person name="Rombauts S."/>
            <person name="Zhou K."/>
            <person name="Otillar R."/>
            <person name="Merchant S.S."/>
            <person name="Podell S."/>
            <person name="Gaasterland T."/>
            <person name="Napoli C."/>
            <person name="Gendler K."/>
            <person name="Manuell A."/>
            <person name="Tai V."/>
            <person name="Vallon O."/>
            <person name="Piganeau G."/>
            <person name="Jancek S."/>
            <person name="Heijde M."/>
            <person name="Jabbari K."/>
            <person name="Bowler C."/>
            <person name="Lohr M."/>
            <person name="Robbens S."/>
            <person name="Werner G."/>
            <person name="Dubchak I."/>
            <person name="Pazour G.J."/>
            <person name="Ren Q."/>
            <person name="Paulsen I."/>
            <person name="Delwiche C."/>
            <person name="Schmutz J."/>
            <person name="Rokhsar D."/>
            <person name="Van de Peer Y."/>
            <person name="Moreau H."/>
            <person name="Grigoriev I.V."/>
        </authorList>
    </citation>
    <scope>NUCLEOTIDE SEQUENCE [LARGE SCALE GENOMIC DNA]</scope>
    <source>
        <strain evidence="2 3">CCE9901</strain>
    </source>
</reference>
<organism evidence="2 3">
    <name type="scientific">Ostreococcus lucimarinus (strain CCE9901)</name>
    <dbReference type="NCBI Taxonomy" id="436017"/>
    <lineage>
        <taxon>Eukaryota</taxon>
        <taxon>Viridiplantae</taxon>
        <taxon>Chlorophyta</taxon>
        <taxon>Mamiellophyceae</taxon>
        <taxon>Mamiellales</taxon>
        <taxon>Bathycoccaceae</taxon>
        <taxon>Ostreococcus</taxon>
    </lineage>
</organism>